<name>A0A8S5TF64_9CAUD</name>
<reference evidence="1" key="1">
    <citation type="journal article" date="2021" name="Proc. Natl. Acad. Sci. U.S.A.">
        <title>A Catalog of Tens of Thousands of Viruses from Human Metagenomes Reveals Hidden Associations with Chronic Diseases.</title>
        <authorList>
            <person name="Tisza M.J."/>
            <person name="Buck C.B."/>
        </authorList>
    </citation>
    <scope>NUCLEOTIDE SEQUENCE</scope>
    <source>
        <strain evidence="1">CtP0x5</strain>
    </source>
</reference>
<proteinExistence type="predicted"/>
<evidence type="ECO:0000313" key="1">
    <source>
        <dbReference type="EMBL" id="DAF61957.1"/>
    </source>
</evidence>
<organism evidence="1">
    <name type="scientific">Siphoviridae sp. ctP0x5</name>
    <dbReference type="NCBI Taxonomy" id="2827863"/>
    <lineage>
        <taxon>Viruses</taxon>
        <taxon>Duplodnaviria</taxon>
        <taxon>Heunggongvirae</taxon>
        <taxon>Uroviricota</taxon>
        <taxon>Caudoviricetes</taxon>
    </lineage>
</organism>
<sequence>MSVKFAKDLIKEINNSDKIPVKNSCVTGDEFEKWLRREKKTIVIELENSLLWIVR</sequence>
<protein>
    <submittedName>
        <fullName evidence="1">Uncharacterized protein</fullName>
    </submittedName>
</protein>
<accession>A0A8S5TF64</accession>
<dbReference type="EMBL" id="BK032818">
    <property type="protein sequence ID" value="DAF61957.1"/>
    <property type="molecule type" value="Genomic_DNA"/>
</dbReference>